<dbReference type="EMBL" id="LANT01000008">
    <property type="protein sequence ID" value="KJV63197.1"/>
    <property type="molecule type" value="Genomic_DNA"/>
</dbReference>
<evidence type="ECO:0000313" key="1">
    <source>
        <dbReference type="EMBL" id="KJV63016.1"/>
    </source>
</evidence>
<sequence length="44" mass="5342">MPLERHSLHFRIDISKKISRKAETFVSYVGVLLRFRWVFYRVGC</sequence>
<evidence type="ECO:0000313" key="3">
    <source>
        <dbReference type="Proteomes" id="UP000033754"/>
    </source>
</evidence>
<organism evidence="1 3">
    <name type="scientific">Anaplasma phagocytophilum str. NCH-1</name>
    <dbReference type="NCBI Taxonomy" id="1359161"/>
    <lineage>
        <taxon>Bacteria</taxon>
        <taxon>Pseudomonadati</taxon>
        <taxon>Pseudomonadota</taxon>
        <taxon>Alphaproteobacteria</taxon>
        <taxon>Rickettsiales</taxon>
        <taxon>Anaplasmataceae</taxon>
        <taxon>Anaplasma</taxon>
        <taxon>phagocytophilum group</taxon>
    </lineage>
</organism>
<reference evidence="1 3" key="1">
    <citation type="submission" date="2015-01" db="EMBL/GenBank/DDBJ databases">
        <title>Genome Sequencing of Rickettsiales.</title>
        <authorList>
            <person name="Daugherty S.C."/>
            <person name="Su Q."/>
            <person name="Abolude K."/>
            <person name="Beier-Sexton M."/>
            <person name="Carlyon J.A."/>
            <person name="Carter R."/>
            <person name="Day N.P."/>
            <person name="Dumler S.J."/>
            <person name="Dyachenko V."/>
            <person name="Godinez A."/>
            <person name="Kurtti T.J."/>
            <person name="Lichay M."/>
            <person name="Mullins K.E."/>
            <person name="Ott S."/>
            <person name="Pappas-Brown V."/>
            <person name="Paris D.H."/>
            <person name="Patel P."/>
            <person name="Richards A.L."/>
            <person name="Sadzewicz L."/>
            <person name="Sears K."/>
            <person name="Seidman D."/>
            <person name="Sengamalay N."/>
            <person name="Stenos J."/>
            <person name="Tallon L.J."/>
            <person name="Vincent G."/>
            <person name="Fraser C.M."/>
            <person name="Munderloh U."/>
            <person name="Dunning-Hotopp J.C."/>
        </authorList>
    </citation>
    <scope>NUCLEOTIDE SEQUENCE [LARGE SCALE GENOMIC DNA]</scope>
    <source>
        <strain evidence="1 3">NCH-1</strain>
    </source>
</reference>
<proteinExistence type="predicted"/>
<dbReference type="Proteomes" id="UP000033754">
    <property type="component" value="Unassembled WGS sequence"/>
</dbReference>
<dbReference type="AlphaFoldDB" id="A0A0F3N5K0"/>
<accession>A0A0F3N5K0</accession>
<name>A0A0F3N5K0_ANAPH</name>
<protein>
    <submittedName>
        <fullName evidence="1">Uncharacterized protein</fullName>
    </submittedName>
</protein>
<evidence type="ECO:0000313" key="2">
    <source>
        <dbReference type="EMBL" id="KJV63197.1"/>
    </source>
</evidence>
<dbReference type="PATRIC" id="fig|1359161.3.peg.1430"/>
<gene>
    <name evidence="2" type="ORF">EPHNCH_1252</name>
    <name evidence="1" type="ORF">EPHNCH_1253</name>
</gene>
<dbReference type="EMBL" id="LANT01000008">
    <property type="protein sequence ID" value="KJV63016.1"/>
    <property type="molecule type" value="Genomic_DNA"/>
</dbReference>
<comment type="caution">
    <text evidence="1">The sequence shown here is derived from an EMBL/GenBank/DDBJ whole genome shotgun (WGS) entry which is preliminary data.</text>
</comment>